<reference evidence="9 10" key="2">
    <citation type="journal article" date="2012" name="Stand. Genomic Sci.">
        <title>Complete genome sequence of the facultatively anaerobic, appendaged bacterium Muricauda ruestringensis type strain (B1(T)).</title>
        <authorList>
            <person name="Huntemann M."/>
            <person name="Teshima H."/>
            <person name="Lapidus A."/>
            <person name="Nolan M."/>
            <person name="Lucas S."/>
            <person name="Hammon N."/>
            <person name="Deshpande S."/>
            <person name="Cheng J.F."/>
            <person name="Tapia R."/>
            <person name="Goodwin L.A."/>
            <person name="Pitluck S."/>
            <person name="Liolios K."/>
            <person name="Pagani I."/>
            <person name="Ivanova N."/>
            <person name="Mavromatis K."/>
            <person name="Mikhailova N."/>
            <person name="Pati A."/>
            <person name="Chen A."/>
            <person name="Palaniappan K."/>
            <person name="Land M."/>
            <person name="Hauser L."/>
            <person name="Pan C."/>
            <person name="Brambilla E.M."/>
            <person name="Rohde M."/>
            <person name="Spring S."/>
            <person name="Goker M."/>
            <person name="Detter J.C."/>
            <person name="Bristow J."/>
            <person name="Eisen J.A."/>
            <person name="Markowitz V."/>
            <person name="Hugenholtz P."/>
            <person name="Kyrpides N.C."/>
            <person name="Klenk H.P."/>
            <person name="Woyke T."/>
        </authorList>
    </citation>
    <scope>NUCLEOTIDE SEQUENCE [LARGE SCALE GENOMIC DNA]</scope>
    <source>
        <strain evidence="10">DSM 13258 / LMG 19739 / B1</strain>
    </source>
</reference>
<dbReference type="InterPro" id="IPR046373">
    <property type="entry name" value="Acyl-CoA_Oxase/DH_mid-dom_sf"/>
</dbReference>
<feature type="transmembrane region" description="Helical" evidence="6">
    <location>
        <begin position="239"/>
        <end position="263"/>
    </location>
</feature>
<evidence type="ECO:0000256" key="3">
    <source>
        <dbReference type="ARBA" id="ARBA00022630"/>
    </source>
</evidence>
<evidence type="ECO:0000313" key="10">
    <source>
        <dbReference type="Proteomes" id="UP000008908"/>
    </source>
</evidence>
<dbReference type="eggNOG" id="COG1960">
    <property type="taxonomic scope" value="Bacteria"/>
</dbReference>
<keyword evidence="3" id="KW-0285">Flavoprotein</keyword>
<keyword evidence="10" id="KW-1185">Reference proteome</keyword>
<dbReference type="InterPro" id="IPR037069">
    <property type="entry name" value="AcylCoA_DH/ox_N_sf"/>
</dbReference>
<dbReference type="OrthoDB" id="9802447at2"/>
<dbReference type="AlphaFoldDB" id="G2PJG6"/>
<evidence type="ECO:0000256" key="6">
    <source>
        <dbReference type="SAM" id="Phobius"/>
    </source>
</evidence>
<evidence type="ECO:0000256" key="4">
    <source>
        <dbReference type="ARBA" id="ARBA00022827"/>
    </source>
</evidence>
<dbReference type="GO" id="GO:0050660">
    <property type="term" value="F:flavin adenine dinucleotide binding"/>
    <property type="evidence" value="ECO:0007669"/>
    <property type="project" value="InterPro"/>
</dbReference>
<dbReference type="GO" id="GO:0003995">
    <property type="term" value="F:acyl-CoA dehydrogenase activity"/>
    <property type="evidence" value="ECO:0007669"/>
    <property type="project" value="TreeGrafter"/>
</dbReference>
<comment type="cofactor">
    <cofactor evidence="1">
        <name>FAD</name>
        <dbReference type="ChEBI" id="CHEBI:57692"/>
    </cofactor>
</comment>
<dbReference type="Pfam" id="PF02771">
    <property type="entry name" value="Acyl-CoA_dh_N"/>
    <property type="match status" value="1"/>
</dbReference>
<evidence type="ECO:0000259" key="8">
    <source>
        <dbReference type="Pfam" id="PF02771"/>
    </source>
</evidence>
<evidence type="ECO:0000313" key="9">
    <source>
        <dbReference type="EMBL" id="AEM71916.1"/>
    </source>
</evidence>
<keyword evidence="6" id="KW-0472">Membrane</keyword>
<dbReference type="Gene3D" id="1.20.140.10">
    <property type="entry name" value="Butyryl-CoA Dehydrogenase, subunit A, domain 3"/>
    <property type="match status" value="1"/>
</dbReference>
<protein>
    <submittedName>
        <fullName evidence="9">Acyl-CoA dehydrogenase domain-containing protein</fullName>
    </submittedName>
</protein>
<dbReference type="Pfam" id="PF00441">
    <property type="entry name" value="Acyl-CoA_dh_1"/>
    <property type="match status" value="1"/>
</dbReference>
<sequence>METGSLKKSKDILYKNLEDVFERCGKRAAHYDANNLFFQDDFEELKEAGYLLMSVPEEHGGYGMKMSETMALTRKLAYHAAPTALGLNMHVYWTGLIADLHRSGDTSLDWVLEEAGRGKVFAAGHGESGNDSPLLYSTCIANKVEGGYKFKGHKMFGSLSPVWDFLGFHGQDNSNPDNPMVIHAFMPRSAQNYEIKKTWDNVLGMRATQSNDTILNDVFVPNEYVVRRVPAGFKGVDQFILGIFAWALLGFSNVYFGLALHIVDMVLEKLPNKSSISLGRPSMAYNGLIQHDVADMILELESIEPHLNTIVEDWSNGKDYGDAWGVKIVAAKCHASEGSWRIADKAMDIMGGAGIIRQSGFERLFRDARLAKIHPANTYLAREIIAKGMLGLDLDLKPR</sequence>
<keyword evidence="4" id="KW-0274">FAD</keyword>
<dbReference type="InterPro" id="IPR009100">
    <property type="entry name" value="AcylCoA_DH/oxidase_NM_dom_sf"/>
</dbReference>
<dbReference type="EMBL" id="CP002999">
    <property type="protein sequence ID" value="AEM71916.1"/>
    <property type="molecule type" value="Genomic_DNA"/>
</dbReference>
<reference evidence="10" key="1">
    <citation type="submission" date="2011-08" db="EMBL/GenBank/DDBJ databases">
        <title>The complete genome of Muricauda ruestringensis DSM 13258.</title>
        <authorList>
            <person name="Lucas S."/>
            <person name="Han J."/>
            <person name="Lapidus A."/>
            <person name="Bruce D."/>
            <person name="Goodwin L."/>
            <person name="Pitluck S."/>
            <person name="Peters L."/>
            <person name="Kyrpides N."/>
            <person name="Mavromatis K."/>
            <person name="Ivanova N."/>
            <person name="Ovchinnikova G."/>
            <person name="Teshima H."/>
            <person name="Detter J.C."/>
            <person name="Tapia R."/>
            <person name="Han C."/>
            <person name="Land M."/>
            <person name="Hauser L."/>
            <person name="Markowitz V."/>
            <person name="Cheng J.-F."/>
            <person name="Hugenholtz P."/>
            <person name="Woyke T."/>
            <person name="Wu D."/>
            <person name="Spring S."/>
            <person name="Schroeder M."/>
            <person name="Brambilla E."/>
            <person name="Klenk H.-P."/>
            <person name="Eisen J.A."/>
        </authorList>
    </citation>
    <scope>NUCLEOTIDE SEQUENCE [LARGE SCALE GENOMIC DNA]</scope>
    <source>
        <strain evidence="10">DSM 13258 / LMG 19739 / B1</strain>
    </source>
</reference>
<dbReference type="SUPFAM" id="SSF56645">
    <property type="entry name" value="Acyl-CoA dehydrogenase NM domain-like"/>
    <property type="match status" value="1"/>
</dbReference>
<evidence type="ECO:0000256" key="2">
    <source>
        <dbReference type="ARBA" id="ARBA00009347"/>
    </source>
</evidence>
<keyword evidence="6" id="KW-0812">Transmembrane</keyword>
<dbReference type="InterPro" id="IPR036250">
    <property type="entry name" value="AcylCo_DH-like_C"/>
</dbReference>
<accession>G2PJG6</accession>
<evidence type="ECO:0000259" key="7">
    <source>
        <dbReference type="Pfam" id="PF00441"/>
    </source>
</evidence>
<name>G2PJG6_ALLRU</name>
<dbReference type="STRING" id="886377.Murru_2892"/>
<dbReference type="PANTHER" id="PTHR43884:SF25">
    <property type="entry name" value="ACYL-COA DEHYDROGENASE YDBM-RELATED"/>
    <property type="match status" value="1"/>
</dbReference>
<evidence type="ECO:0000256" key="1">
    <source>
        <dbReference type="ARBA" id="ARBA00001974"/>
    </source>
</evidence>
<dbReference type="Gene3D" id="2.40.110.10">
    <property type="entry name" value="Butyryl-CoA Dehydrogenase, subunit A, domain 2"/>
    <property type="match status" value="1"/>
</dbReference>
<keyword evidence="6" id="KW-1133">Transmembrane helix</keyword>
<comment type="similarity">
    <text evidence="2">Belongs to the acyl-CoA dehydrogenase family.</text>
</comment>
<dbReference type="KEGG" id="mrs:Murru_2892"/>
<dbReference type="PANTHER" id="PTHR43884">
    <property type="entry name" value="ACYL-COA DEHYDROGENASE"/>
    <property type="match status" value="1"/>
</dbReference>
<proteinExistence type="inferred from homology"/>
<organism evidence="9 10">
    <name type="scientific">Allomuricauda ruestringensis (strain DSM 13258 / CIP 107369 / LMG 19739 / B1)</name>
    <name type="common">Muricauda ruestringensis</name>
    <dbReference type="NCBI Taxonomy" id="886377"/>
    <lineage>
        <taxon>Bacteria</taxon>
        <taxon>Pseudomonadati</taxon>
        <taxon>Bacteroidota</taxon>
        <taxon>Flavobacteriia</taxon>
        <taxon>Flavobacteriales</taxon>
        <taxon>Flavobacteriaceae</taxon>
        <taxon>Flagellimonas</taxon>
    </lineage>
</organism>
<feature type="domain" description="Acyl-CoA dehydrogenase/oxidase C-terminal" evidence="7">
    <location>
        <begin position="286"/>
        <end position="390"/>
    </location>
</feature>
<evidence type="ECO:0000256" key="5">
    <source>
        <dbReference type="ARBA" id="ARBA00023002"/>
    </source>
</evidence>
<dbReference type="PIRSF" id="PIRSF016578">
    <property type="entry name" value="HsaA"/>
    <property type="match status" value="1"/>
</dbReference>
<dbReference type="Proteomes" id="UP000008908">
    <property type="component" value="Chromosome"/>
</dbReference>
<dbReference type="HOGENOM" id="CLU_018204_3_2_10"/>
<dbReference type="SUPFAM" id="SSF47203">
    <property type="entry name" value="Acyl-CoA dehydrogenase C-terminal domain-like"/>
    <property type="match status" value="1"/>
</dbReference>
<gene>
    <name evidence="9" type="ordered locus">Murru_2892</name>
</gene>
<feature type="domain" description="Acyl-CoA dehydrogenase/oxidase N-terminal" evidence="8">
    <location>
        <begin position="23"/>
        <end position="91"/>
    </location>
</feature>
<keyword evidence="5" id="KW-0560">Oxidoreductase</keyword>
<dbReference type="InterPro" id="IPR013786">
    <property type="entry name" value="AcylCoA_DH/ox_N"/>
</dbReference>
<dbReference type="InterPro" id="IPR009075">
    <property type="entry name" value="AcylCo_DH/oxidase_C"/>
</dbReference>
<dbReference type="Gene3D" id="1.10.540.10">
    <property type="entry name" value="Acyl-CoA dehydrogenase/oxidase, N-terminal domain"/>
    <property type="match status" value="1"/>
</dbReference>